<reference evidence="4" key="1">
    <citation type="submission" date="2016-10" db="EMBL/GenBank/DDBJ databases">
        <authorList>
            <person name="Varghese N."/>
            <person name="Submissions S."/>
        </authorList>
    </citation>
    <scope>NUCLEOTIDE SEQUENCE [LARGE SCALE GENOMIC DNA]</scope>
    <source>
        <strain evidence="4">DSM 44544</strain>
    </source>
</reference>
<organism evidence="3 4">
    <name type="scientific">Amycolatopsis tolypomycina</name>
    <dbReference type="NCBI Taxonomy" id="208445"/>
    <lineage>
        <taxon>Bacteria</taxon>
        <taxon>Bacillati</taxon>
        <taxon>Actinomycetota</taxon>
        <taxon>Actinomycetes</taxon>
        <taxon>Pseudonocardiales</taxon>
        <taxon>Pseudonocardiaceae</taxon>
        <taxon>Amycolatopsis</taxon>
    </lineage>
</organism>
<dbReference type="STRING" id="208445.SAMN04489727_2171"/>
<dbReference type="InterPro" id="IPR000772">
    <property type="entry name" value="Ricin_B_lectin"/>
</dbReference>
<keyword evidence="1" id="KW-0732">Signal</keyword>
<evidence type="ECO:0000313" key="4">
    <source>
        <dbReference type="Proteomes" id="UP000199622"/>
    </source>
</evidence>
<evidence type="ECO:0000259" key="2">
    <source>
        <dbReference type="Pfam" id="PF00652"/>
    </source>
</evidence>
<evidence type="ECO:0000256" key="1">
    <source>
        <dbReference type="SAM" id="SignalP"/>
    </source>
</evidence>
<protein>
    <submittedName>
        <fullName evidence="3">Ricin-type beta-trefoil lectin domain-containing protein</fullName>
    </submittedName>
</protein>
<keyword evidence="4" id="KW-1185">Reference proteome</keyword>
<proteinExistence type="predicted"/>
<dbReference type="Pfam" id="PF00652">
    <property type="entry name" value="Ricin_B_lectin"/>
    <property type="match status" value="1"/>
</dbReference>
<feature type="signal peptide" evidence="1">
    <location>
        <begin position="1"/>
        <end position="31"/>
    </location>
</feature>
<dbReference type="Proteomes" id="UP000199622">
    <property type="component" value="Unassembled WGS sequence"/>
</dbReference>
<gene>
    <name evidence="3" type="ORF">SAMN04489727_2171</name>
</gene>
<keyword evidence="3" id="KW-0430">Lectin</keyword>
<dbReference type="GO" id="GO:0030246">
    <property type="term" value="F:carbohydrate binding"/>
    <property type="evidence" value="ECO:0007669"/>
    <property type="project" value="UniProtKB-KW"/>
</dbReference>
<evidence type="ECO:0000313" key="3">
    <source>
        <dbReference type="EMBL" id="SEB99464.1"/>
    </source>
</evidence>
<dbReference type="SUPFAM" id="SSF50370">
    <property type="entry name" value="Ricin B-like lectins"/>
    <property type="match status" value="1"/>
</dbReference>
<dbReference type="Gene3D" id="2.80.10.50">
    <property type="match status" value="1"/>
</dbReference>
<feature type="chain" id="PRO_5011513427" evidence="1">
    <location>
        <begin position="32"/>
        <end position="156"/>
    </location>
</feature>
<accession>A0A1H4NWA8</accession>
<feature type="domain" description="Ricin B lectin" evidence="2">
    <location>
        <begin position="47"/>
        <end position="115"/>
    </location>
</feature>
<dbReference type="CDD" id="cd23415">
    <property type="entry name" value="beta-trefoil_Ricin_AH"/>
    <property type="match status" value="1"/>
</dbReference>
<name>A0A1H4NWA8_9PSEU</name>
<dbReference type="EMBL" id="FNSO01000004">
    <property type="protein sequence ID" value="SEB99464.1"/>
    <property type="molecule type" value="Genomic_DNA"/>
</dbReference>
<dbReference type="InterPro" id="IPR035992">
    <property type="entry name" value="Ricin_B-like_lectins"/>
</dbReference>
<dbReference type="PROSITE" id="PS50231">
    <property type="entry name" value="RICIN_B_LECTIN"/>
    <property type="match status" value="1"/>
</dbReference>
<dbReference type="AlphaFoldDB" id="A0A1H4NWA8"/>
<sequence length="156" mass="16898">MELFHRKRFSVAIVMAALLALSGLTVQPAAAADFGTKAIGDAVVATIVNRENHNCLDSDYNGNVYLNPCGARNYFQHWQAVGHTLVNVQTGRCLDSNNAGDVYTLICNNGEYQQWGGGGEHVVGNRKTLLAVTALDEHGVHAYAPIGLESQLWTRT</sequence>